<dbReference type="GeneID" id="81623279"/>
<dbReference type="Proteomes" id="UP001148312">
    <property type="component" value="Unassembled WGS sequence"/>
</dbReference>
<gene>
    <name evidence="2" type="ORF">N7539_003428</name>
</gene>
<dbReference type="Gene3D" id="3.50.50.60">
    <property type="entry name" value="FAD/NAD(P)-binding domain"/>
    <property type="match status" value="1"/>
</dbReference>
<dbReference type="AlphaFoldDB" id="A0A9W9XCI0"/>
<evidence type="ECO:0000256" key="1">
    <source>
        <dbReference type="SAM" id="SignalP"/>
    </source>
</evidence>
<accession>A0A9W9XCI0</accession>
<dbReference type="Gene3D" id="3.30.70.1990">
    <property type="match status" value="1"/>
</dbReference>
<organism evidence="2 3">
    <name type="scientific">Penicillium diatomitis</name>
    <dbReference type="NCBI Taxonomy" id="2819901"/>
    <lineage>
        <taxon>Eukaryota</taxon>
        <taxon>Fungi</taxon>
        <taxon>Dikarya</taxon>
        <taxon>Ascomycota</taxon>
        <taxon>Pezizomycotina</taxon>
        <taxon>Eurotiomycetes</taxon>
        <taxon>Eurotiomycetidae</taxon>
        <taxon>Eurotiales</taxon>
        <taxon>Aspergillaceae</taxon>
        <taxon>Penicillium</taxon>
    </lineage>
</organism>
<protein>
    <recommendedName>
        <fullName evidence="4">Amine oxidase domain-containing protein</fullName>
    </recommendedName>
</protein>
<proteinExistence type="predicted"/>
<dbReference type="Gene3D" id="1.10.405.20">
    <property type="match status" value="1"/>
</dbReference>
<name>A0A9W9XCI0_9EURO</name>
<dbReference type="Pfam" id="PF13450">
    <property type="entry name" value="NAD_binding_8"/>
    <property type="match status" value="1"/>
</dbReference>
<dbReference type="GO" id="GO:0016491">
    <property type="term" value="F:oxidoreductase activity"/>
    <property type="evidence" value="ECO:0007669"/>
    <property type="project" value="TreeGrafter"/>
</dbReference>
<keyword evidence="3" id="KW-1185">Reference proteome</keyword>
<keyword evidence="1" id="KW-0732">Signal</keyword>
<dbReference type="PANTHER" id="PTHR42923:SF26">
    <property type="entry name" value="FMN REDUCTASE LOT6, PUTATIVE (AFU_ORTHOLOGUE AFUA_7G06600)-RELATED"/>
    <property type="match status" value="1"/>
</dbReference>
<feature type="chain" id="PRO_5040981890" description="Amine oxidase domain-containing protein" evidence="1">
    <location>
        <begin position="17"/>
        <end position="467"/>
    </location>
</feature>
<dbReference type="SUPFAM" id="SSF51905">
    <property type="entry name" value="FAD/NAD(P)-binding domain"/>
    <property type="match status" value="1"/>
</dbReference>
<evidence type="ECO:0000313" key="3">
    <source>
        <dbReference type="Proteomes" id="UP001148312"/>
    </source>
</evidence>
<dbReference type="InterPro" id="IPR036188">
    <property type="entry name" value="FAD/NAD-bd_sf"/>
</dbReference>
<dbReference type="EMBL" id="JAPWDQ010000004">
    <property type="protein sequence ID" value="KAJ5488538.1"/>
    <property type="molecule type" value="Genomic_DNA"/>
</dbReference>
<dbReference type="RefSeq" id="XP_056790571.1">
    <property type="nucleotide sequence ID" value="XM_056933030.1"/>
</dbReference>
<evidence type="ECO:0008006" key="4">
    <source>
        <dbReference type="Google" id="ProtNLM"/>
    </source>
</evidence>
<dbReference type="InterPro" id="IPR050464">
    <property type="entry name" value="Zeta_carotene_desat/Oxidored"/>
</dbReference>
<reference evidence="2" key="2">
    <citation type="journal article" date="2023" name="IMA Fungus">
        <title>Comparative genomic study of the Penicillium genus elucidates a diverse pangenome and 15 lateral gene transfer events.</title>
        <authorList>
            <person name="Petersen C."/>
            <person name="Sorensen T."/>
            <person name="Nielsen M.R."/>
            <person name="Sondergaard T.E."/>
            <person name="Sorensen J.L."/>
            <person name="Fitzpatrick D.A."/>
            <person name="Frisvad J.C."/>
            <person name="Nielsen K.L."/>
        </authorList>
    </citation>
    <scope>NUCLEOTIDE SEQUENCE</scope>
    <source>
        <strain evidence="2">IBT 30728</strain>
    </source>
</reference>
<evidence type="ECO:0000313" key="2">
    <source>
        <dbReference type="EMBL" id="KAJ5488538.1"/>
    </source>
</evidence>
<dbReference type="PANTHER" id="PTHR42923">
    <property type="entry name" value="PROTOPORPHYRINOGEN OXIDASE"/>
    <property type="match status" value="1"/>
</dbReference>
<sequence>MFSISRFCLLWQICSATVTLPHSAKHQAAAAHAIVRDVAIIGGGATGTYAAIRLQEDFNKSVVVIEKERDLGGHTNTYHDPISKTTVELGVVAFHDLPVVTKFFARFDIPLVKFFFNYTLKNVNFRNGHPVGELESHKSTLGMFADYSEQLQRFKSLEEGYVFPASVPEDLVRPFEHFARIHNLTALIPRIWTIDQGVGDLLQLPTLYVLKSFGPEMLRSLSSGFWTTKRRNNHELYERAFQRLKTTNSVHVNSVVESMNRDIPGRYGKMVVSTPFGRKVVRAKQFLFTIPPTLETLTGFDLDRYEKNLFSAFQYMDYSTGLIRGAPIPRGTTMCNKIPDPHVYFLPRLPTVYTLGPTHQPSFLTDVKFGSNTSSMTEQQVRERIISDSSRALPGNPDLELVAYASHKPYELRVSSDLIRDGFYQELNGLQGLRRSYWTGAAWHAHDSGLLWNFTEGILSRMQRDWS</sequence>
<comment type="caution">
    <text evidence="2">The sequence shown here is derived from an EMBL/GenBank/DDBJ whole genome shotgun (WGS) entry which is preliminary data.</text>
</comment>
<feature type="signal peptide" evidence="1">
    <location>
        <begin position="1"/>
        <end position="16"/>
    </location>
</feature>
<reference evidence="2" key="1">
    <citation type="submission" date="2022-12" db="EMBL/GenBank/DDBJ databases">
        <authorList>
            <person name="Petersen C."/>
        </authorList>
    </citation>
    <scope>NUCLEOTIDE SEQUENCE</scope>
    <source>
        <strain evidence="2">IBT 30728</strain>
    </source>
</reference>